<dbReference type="SUPFAM" id="SSF55729">
    <property type="entry name" value="Acyl-CoA N-acyltransferases (Nat)"/>
    <property type="match status" value="1"/>
</dbReference>
<dbReference type="Proteomes" id="UP000631535">
    <property type="component" value="Unassembled WGS sequence"/>
</dbReference>
<dbReference type="PROSITE" id="PS51186">
    <property type="entry name" value="GNAT"/>
    <property type="match status" value="1"/>
</dbReference>
<proteinExistence type="predicted"/>
<dbReference type="EMBL" id="BMMP01000009">
    <property type="protein sequence ID" value="GGO50445.1"/>
    <property type="molecule type" value="Genomic_DNA"/>
</dbReference>
<organism evidence="2 3">
    <name type="scientific">Streptomyces daqingensis</name>
    <dbReference type="NCBI Taxonomy" id="1472640"/>
    <lineage>
        <taxon>Bacteria</taxon>
        <taxon>Bacillati</taxon>
        <taxon>Actinomycetota</taxon>
        <taxon>Actinomycetes</taxon>
        <taxon>Kitasatosporales</taxon>
        <taxon>Streptomycetaceae</taxon>
        <taxon>Streptomyces</taxon>
    </lineage>
</organism>
<dbReference type="InterPro" id="IPR016181">
    <property type="entry name" value="Acyl_CoA_acyltransferase"/>
</dbReference>
<sequence>MTGMEIRAARPDELAVVEGLLVEASEWLASRGIDQWQFPPHRDRIEHALSHGECFLLVEAHQALGTITVDEHADPEFWRDTDHPHDALYVHRMAMSRTAAGRDLGGVMLDWAAKRAAQQGKKWLRLDAWKDNAGLHRYYRDHGFDFVRKVDLGHRRSGALFQRAT</sequence>
<keyword evidence="3" id="KW-1185">Reference proteome</keyword>
<dbReference type="InterPro" id="IPR000182">
    <property type="entry name" value="GNAT_dom"/>
</dbReference>
<evidence type="ECO:0000259" key="1">
    <source>
        <dbReference type="PROSITE" id="PS51186"/>
    </source>
</evidence>
<comment type="caution">
    <text evidence="2">The sequence shown here is derived from an EMBL/GenBank/DDBJ whole genome shotgun (WGS) entry which is preliminary data.</text>
</comment>
<feature type="domain" description="N-acetyltransferase" evidence="1">
    <location>
        <begin position="4"/>
        <end position="165"/>
    </location>
</feature>
<accession>A0ABQ2ME25</accession>
<dbReference type="Pfam" id="PF00583">
    <property type="entry name" value="Acetyltransf_1"/>
    <property type="match status" value="1"/>
</dbReference>
<dbReference type="Gene3D" id="3.40.630.30">
    <property type="match status" value="1"/>
</dbReference>
<reference evidence="3" key="1">
    <citation type="journal article" date="2019" name="Int. J. Syst. Evol. Microbiol.">
        <title>The Global Catalogue of Microorganisms (GCM) 10K type strain sequencing project: providing services to taxonomists for standard genome sequencing and annotation.</title>
        <authorList>
            <consortium name="The Broad Institute Genomics Platform"/>
            <consortium name="The Broad Institute Genome Sequencing Center for Infectious Disease"/>
            <person name="Wu L."/>
            <person name="Ma J."/>
        </authorList>
    </citation>
    <scope>NUCLEOTIDE SEQUENCE [LARGE SCALE GENOMIC DNA]</scope>
    <source>
        <strain evidence="3">CGMCC 4.7178</strain>
    </source>
</reference>
<gene>
    <name evidence="2" type="ORF">GCM10012287_30180</name>
</gene>
<evidence type="ECO:0000313" key="2">
    <source>
        <dbReference type="EMBL" id="GGO50445.1"/>
    </source>
</evidence>
<protein>
    <recommendedName>
        <fullName evidence="1">N-acetyltransferase domain-containing protein</fullName>
    </recommendedName>
</protein>
<evidence type="ECO:0000313" key="3">
    <source>
        <dbReference type="Proteomes" id="UP000631535"/>
    </source>
</evidence>
<name>A0ABQ2ME25_9ACTN</name>